<sequence length="214" mass="24217">MSVASTEEDGYIDSEESIDVLTERTDRRLGPLMFITGIIALAASSMLIYEKLQILMDANHQSVCDLNALLNCGTVMRHWQASVFGFPNPYIGLIGFTIIVTIGAALMAGARFKNWFWWGAQIGVTFAFCFILWLWSQTTFVINALCLFCMIVWIMTIPLFVKVTARNIVAGVIPAPAVLRRSVSSWSWFTVIMIYLLIFGIIFIRFFDQIMFLL</sequence>
<keyword evidence="13" id="KW-1185">Reference proteome</keyword>
<dbReference type="EMBL" id="CP061539">
    <property type="protein sequence ID" value="QNV38695.1"/>
    <property type="molecule type" value="Genomic_DNA"/>
</dbReference>
<name>A0A7H2BG99_9MICC</name>
<keyword evidence="9" id="KW-0676">Redox-active center</keyword>
<evidence type="ECO:0000259" key="11">
    <source>
        <dbReference type="SMART" id="SM00756"/>
    </source>
</evidence>
<dbReference type="SMART" id="SM00756">
    <property type="entry name" value="VKc"/>
    <property type="match status" value="1"/>
</dbReference>
<comment type="similarity">
    <text evidence="2">Belongs to the VKOR family.</text>
</comment>
<feature type="transmembrane region" description="Helical" evidence="10">
    <location>
        <begin position="115"/>
        <end position="135"/>
    </location>
</feature>
<evidence type="ECO:0000256" key="9">
    <source>
        <dbReference type="ARBA" id="ARBA00023284"/>
    </source>
</evidence>
<proteinExistence type="inferred from homology"/>
<evidence type="ECO:0000313" key="13">
    <source>
        <dbReference type="Proteomes" id="UP000516404"/>
    </source>
</evidence>
<reference evidence="12 13" key="1">
    <citation type="submission" date="2020-09" db="EMBL/GenBank/DDBJ databases">
        <title>Investigation of environmental microbes.</title>
        <authorList>
            <person name="Ou Y."/>
            <person name="Kang Q."/>
        </authorList>
    </citation>
    <scope>NUCLEOTIDE SEQUENCE [LARGE SCALE GENOMIC DNA]</scope>
    <source>
        <strain evidence="12 13">KJZ-14</strain>
    </source>
</reference>
<evidence type="ECO:0000256" key="2">
    <source>
        <dbReference type="ARBA" id="ARBA00006214"/>
    </source>
</evidence>
<evidence type="ECO:0000256" key="6">
    <source>
        <dbReference type="ARBA" id="ARBA00023002"/>
    </source>
</evidence>
<feature type="transmembrane region" description="Helical" evidence="10">
    <location>
        <begin position="141"/>
        <end position="165"/>
    </location>
</feature>
<dbReference type="Pfam" id="PF07884">
    <property type="entry name" value="VKOR"/>
    <property type="match status" value="1"/>
</dbReference>
<evidence type="ECO:0000256" key="7">
    <source>
        <dbReference type="ARBA" id="ARBA00023136"/>
    </source>
</evidence>
<dbReference type="InterPro" id="IPR041714">
    <property type="entry name" value="VKOR_Actinobacteria"/>
</dbReference>
<dbReference type="KEGG" id="rter:IDM49_05485"/>
<evidence type="ECO:0000256" key="4">
    <source>
        <dbReference type="ARBA" id="ARBA00022719"/>
    </source>
</evidence>
<keyword evidence="6" id="KW-0560">Oxidoreductase</keyword>
<organism evidence="12 13">
    <name type="scientific">Rothia terrae</name>
    <dbReference type="NCBI Taxonomy" id="396015"/>
    <lineage>
        <taxon>Bacteria</taxon>
        <taxon>Bacillati</taxon>
        <taxon>Actinomycetota</taxon>
        <taxon>Actinomycetes</taxon>
        <taxon>Micrococcales</taxon>
        <taxon>Micrococcaceae</taxon>
        <taxon>Rothia</taxon>
    </lineage>
</organism>
<dbReference type="GeneID" id="96623680"/>
<dbReference type="InterPro" id="IPR038354">
    <property type="entry name" value="VKOR_sf"/>
</dbReference>
<dbReference type="GO" id="GO:0016020">
    <property type="term" value="C:membrane"/>
    <property type="evidence" value="ECO:0007669"/>
    <property type="project" value="UniProtKB-SubCell"/>
</dbReference>
<protein>
    <submittedName>
        <fullName evidence="12">Vitamin K epoxide reductase family protein</fullName>
    </submittedName>
</protein>
<comment type="subcellular location">
    <subcellularLocation>
        <location evidence="1">Membrane</location>
        <topology evidence="1">Multi-pass membrane protein</topology>
    </subcellularLocation>
</comment>
<keyword evidence="7 10" id="KW-0472">Membrane</keyword>
<dbReference type="Gene3D" id="1.20.1440.130">
    <property type="entry name" value="VKOR domain"/>
    <property type="match status" value="1"/>
</dbReference>
<feature type="transmembrane region" description="Helical" evidence="10">
    <location>
        <begin position="90"/>
        <end position="108"/>
    </location>
</feature>
<gene>
    <name evidence="12" type="ORF">IDM49_05485</name>
</gene>
<keyword evidence="4" id="KW-0874">Quinone</keyword>
<evidence type="ECO:0000256" key="10">
    <source>
        <dbReference type="SAM" id="Phobius"/>
    </source>
</evidence>
<dbReference type="InterPro" id="IPR012932">
    <property type="entry name" value="VKOR"/>
</dbReference>
<keyword evidence="8" id="KW-1015">Disulfide bond</keyword>
<dbReference type="CDD" id="cd12922">
    <property type="entry name" value="VKOR_5"/>
    <property type="match status" value="1"/>
</dbReference>
<evidence type="ECO:0000256" key="5">
    <source>
        <dbReference type="ARBA" id="ARBA00022989"/>
    </source>
</evidence>
<feature type="transmembrane region" description="Helical" evidence="10">
    <location>
        <begin position="186"/>
        <end position="207"/>
    </location>
</feature>
<evidence type="ECO:0000256" key="8">
    <source>
        <dbReference type="ARBA" id="ARBA00023157"/>
    </source>
</evidence>
<dbReference type="AlphaFoldDB" id="A0A7H2BG99"/>
<dbReference type="GO" id="GO:0048038">
    <property type="term" value="F:quinone binding"/>
    <property type="evidence" value="ECO:0007669"/>
    <property type="project" value="UniProtKB-KW"/>
</dbReference>
<feature type="domain" description="Vitamin K epoxide reductase" evidence="11">
    <location>
        <begin position="26"/>
        <end position="167"/>
    </location>
</feature>
<dbReference type="Proteomes" id="UP000516404">
    <property type="component" value="Chromosome"/>
</dbReference>
<dbReference type="GO" id="GO:0016491">
    <property type="term" value="F:oxidoreductase activity"/>
    <property type="evidence" value="ECO:0007669"/>
    <property type="project" value="UniProtKB-KW"/>
</dbReference>
<evidence type="ECO:0000313" key="12">
    <source>
        <dbReference type="EMBL" id="QNV38695.1"/>
    </source>
</evidence>
<feature type="transmembrane region" description="Helical" evidence="10">
    <location>
        <begin position="29"/>
        <end position="49"/>
    </location>
</feature>
<keyword evidence="3 10" id="KW-0812">Transmembrane</keyword>
<accession>A0A7H2BG99</accession>
<evidence type="ECO:0000256" key="3">
    <source>
        <dbReference type="ARBA" id="ARBA00022692"/>
    </source>
</evidence>
<evidence type="ECO:0000256" key="1">
    <source>
        <dbReference type="ARBA" id="ARBA00004141"/>
    </source>
</evidence>
<keyword evidence="5 10" id="KW-1133">Transmembrane helix</keyword>
<dbReference type="RefSeq" id="WP_168615411.1">
    <property type="nucleotide sequence ID" value="NZ_BAAAOX010000019.1"/>
</dbReference>